<dbReference type="InterPro" id="IPR010065">
    <property type="entry name" value="AA_ABC_transptr_permease_3TM"/>
</dbReference>
<evidence type="ECO:0000256" key="7">
    <source>
        <dbReference type="RuleBase" id="RU363032"/>
    </source>
</evidence>
<dbReference type="PROSITE" id="PS50928">
    <property type="entry name" value="ABC_TM1"/>
    <property type="match status" value="1"/>
</dbReference>
<dbReference type="InterPro" id="IPR000515">
    <property type="entry name" value="MetI-like"/>
</dbReference>
<evidence type="ECO:0000256" key="2">
    <source>
        <dbReference type="ARBA" id="ARBA00022448"/>
    </source>
</evidence>
<dbReference type="EMBL" id="JBHSMJ010000018">
    <property type="protein sequence ID" value="MFC5449325.1"/>
    <property type="molecule type" value="Genomic_DNA"/>
</dbReference>
<keyword evidence="6 7" id="KW-0472">Membrane</keyword>
<evidence type="ECO:0000256" key="3">
    <source>
        <dbReference type="ARBA" id="ARBA00022475"/>
    </source>
</evidence>
<dbReference type="SUPFAM" id="SSF161098">
    <property type="entry name" value="MetI-like"/>
    <property type="match status" value="1"/>
</dbReference>
<comment type="subcellular location">
    <subcellularLocation>
        <location evidence="1 7">Cell membrane</location>
        <topology evidence="1 7">Multi-pass membrane protein</topology>
    </subcellularLocation>
</comment>
<name>A0ABW0K7G7_9BACL</name>
<dbReference type="Pfam" id="PF00528">
    <property type="entry name" value="BPD_transp_1"/>
    <property type="match status" value="1"/>
</dbReference>
<evidence type="ECO:0000259" key="8">
    <source>
        <dbReference type="PROSITE" id="PS50928"/>
    </source>
</evidence>
<dbReference type="RefSeq" id="WP_270879720.1">
    <property type="nucleotide sequence ID" value="NZ_JAQFVF010000026.1"/>
</dbReference>
<accession>A0ABW0K7G7</accession>
<reference evidence="10" key="1">
    <citation type="journal article" date="2019" name="Int. J. Syst. Evol. Microbiol.">
        <title>The Global Catalogue of Microorganisms (GCM) 10K type strain sequencing project: providing services to taxonomists for standard genome sequencing and annotation.</title>
        <authorList>
            <consortium name="The Broad Institute Genomics Platform"/>
            <consortium name="The Broad Institute Genome Sequencing Center for Infectious Disease"/>
            <person name="Wu L."/>
            <person name="Ma J."/>
        </authorList>
    </citation>
    <scope>NUCLEOTIDE SEQUENCE [LARGE SCALE GENOMIC DNA]</scope>
    <source>
        <strain evidence="10">KACC 11904</strain>
    </source>
</reference>
<comment type="caution">
    <text evidence="9">The sequence shown here is derived from an EMBL/GenBank/DDBJ whole genome shotgun (WGS) entry which is preliminary data.</text>
</comment>
<evidence type="ECO:0000313" key="10">
    <source>
        <dbReference type="Proteomes" id="UP001596044"/>
    </source>
</evidence>
<protein>
    <submittedName>
        <fullName evidence="9">Amino acid ABC transporter permease</fullName>
    </submittedName>
</protein>
<dbReference type="InterPro" id="IPR043429">
    <property type="entry name" value="ArtM/GltK/GlnP/TcyL/YhdX-like"/>
</dbReference>
<organism evidence="9 10">
    <name type="scientific">Paenibacillus aestuarii</name>
    <dbReference type="NCBI Taxonomy" id="516965"/>
    <lineage>
        <taxon>Bacteria</taxon>
        <taxon>Bacillati</taxon>
        <taxon>Bacillota</taxon>
        <taxon>Bacilli</taxon>
        <taxon>Bacillales</taxon>
        <taxon>Paenibacillaceae</taxon>
        <taxon>Paenibacillus</taxon>
    </lineage>
</organism>
<feature type="domain" description="ABC transmembrane type-1" evidence="8">
    <location>
        <begin position="21"/>
        <end position="215"/>
    </location>
</feature>
<dbReference type="PANTHER" id="PTHR30614:SF45">
    <property type="entry name" value="L-CYSTINE TRANSPORT SYSTEM PERMEASE PROTEIN TCYL"/>
    <property type="match status" value="1"/>
</dbReference>
<keyword evidence="5 7" id="KW-1133">Transmembrane helix</keyword>
<dbReference type="CDD" id="cd06261">
    <property type="entry name" value="TM_PBP2"/>
    <property type="match status" value="1"/>
</dbReference>
<keyword evidence="3" id="KW-1003">Cell membrane</keyword>
<dbReference type="InterPro" id="IPR035906">
    <property type="entry name" value="MetI-like_sf"/>
</dbReference>
<comment type="similarity">
    <text evidence="7">Belongs to the binding-protein-dependent transport system permease family.</text>
</comment>
<feature type="transmembrane region" description="Helical" evidence="7">
    <location>
        <begin position="20"/>
        <end position="44"/>
    </location>
</feature>
<feature type="transmembrane region" description="Helical" evidence="7">
    <location>
        <begin position="56"/>
        <end position="80"/>
    </location>
</feature>
<dbReference type="Gene3D" id="1.10.3720.10">
    <property type="entry name" value="MetI-like"/>
    <property type="match status" value="1"/>
</dbReference>
<sequence length="235" mass="26033">MGKAFDFSLVWVYFPKLLAFLHITLFIVAASVILGVLIGLVVALPRLYGVPVLNRIVVVYISFTRGTPILIQMFLVYYGVPELLKAVGVDVSDVQPLVFVILTYALHFAAYFSEIVRSAVNAVDRGQAEAGYSIGMSGYYVLKRIVLPQAWRVAFPNVGNLIIGTLKDTSLAYTLGVMDVVGRAEMLGTTYHFLEIWIALSIIYYAIVLIVEYVYRLAERRINRFEGSAAAAHGV</sequence>
<proteinExistence type="inferred from homology"/>
<evidence type="ECO:0000256" key="5">
    <source>
        <dbReference type="ARBA" id="ARBA00022989"/>
    </source>
</evidence>
<feature type="transmembrane region" description="Helical" evidence="7">
    <location>
        <begin position="196"/>
        <end position="215"/>
    </location>
</feature>
<dbReference type="Proteomes" id="UP001596044">
    <property type="component" value="Unassembled WGS sequence"/>
</dbReference>
<evidence type="ECO:0000256" key="1">
    <source>
        <dbReference type="ARBA" id="ARBA00004651"/>
    </source>
</evidence>
<keyword evidence="2 7" id="KW-0813">Transport</keyword>
<dbReference type="PANTHER" id="PTHR30614">
    <property type="entry name" value="MEMBRANE COMPONENT OF AMINO ACID ABC TRANSPORTER"/>
    <property type="match status" value="1"/>
</dbReference>
<evidence type="ECO:0000256" key="4">
    <source>
        <dbReference type="ARBA" id="ARBA00022692"/>
    </source>
</evidence>
<evidence type="ECO:0000256" key="6">
    <source>
        <dbReference type="ARBA" id="ARBA00023136"/>
    </source>
</evidence>
<evidence type="ECO:0000313" key="9">
    <source>
        <dbReference type="EMBL" id="MFC5449325.1"/>
    </source>
</evidence>
<keyword evidence="10" id="KW-1185">Reference proteome</keyword>
<dbReference type="NCBIfam" id="TIGR01726">
    <property type="entry name" value="HEQRo_perm_3TM"/>
    <property type="match status" value="1"/>
</dbReference>
<gene>
    <name evidence="9" type="ORF">ACFPOG_13735</name>
</gene>
<keyword evidence="4 7" id="KW-0812">Transmembrane</keyword>